<keyword evidence="3 5" id="KW-0697">Rotamase</keyword>
<keyword evidence="4 5" id="KW-0413">Isomerase</keyword>
<evidence type="ECO:0000256" key="6">
    <source>
        <dbReference type="PROSITE-ProRule" id="PRU00277"/>
    </source>
</evidence>
<dbReference type="STRING" id="765440.A0A0C3G758"/>
<dbReference type="GO" id="GO:0000785">
    <property type="term" value="C:chromatin"/>
    <property type="evidence" value="ECO:0007669"/>
    <property type="project" value="TreeGrafter"/>
</dbReference>
<dbReference type="Pfam" id="PF17800">
    <property type="entry name" value="NPL"/>
    <property type="match status" value="1"/>
</dbReference>
<proteinExistence type="inferred from homology"/>
<dbReference type="PANTHER" id="PTHR43811">
    <property type="entry name" value="FKBP-TYPE PEPTIDYL-PROLYL CIS-TRANS ISOMERASE FKPA"/>
    <property type="match status" value="1"/>
</dbReference>
<evidence type="ECO:0000256" key="4">
    <source>
        <dbReference type="ARBA" id="ARBA00023235"/>
    </source>
</evidence>
<protein>
    <recommendedName>
        <fullName evidence="5">FK506-binding protein</fullName>
        <ecNumber evidence="5">5.2.1.8</ecNumber>
    </recommendedName>
</protein>
<dbReference type="AlphaFoldDB" id="A0A0C3G758"/>
<dbReference type="Pfam" id="PF00254">
    <property type="entry name" value="FKBP_C"/>
    <property type="match status" value="1"/>
</dbReference>
<evidence type="ECO:0000256" key="1">
    <source>
        <dbReference type="ARBA" id="ARBA00000971"/>
    </source>
</evidence>
<evidence type="ECO:0000256" key="3">
    <source>
        <dbReference type="ARBA" id="ARBA00023110"/>
    </source>
</evidence>
<reference evidence="9 10" key="1">
    <citation type="submission" date="2014-04" db="EMBL/GenBank/DDBJ databases">
        <authorList>
            <consortium name="DOE Joint Genome Institute"/>
            <person name="Kuo A."/>
            <person name="Tarkka M."/>
            <person name="Buscot F."/>
            <person name="Kohler A."/>
            <person name="Nagy L.G."/>
            <person name="Floudas D."/>
            <person name="Copeland A."/>
            <person name="Barry K.W."/>
            <person name="Cichocki N."/>
            <person name="Veneault-Fourrey C."/>
            <person name="LaButti K."/>
            <person name="Lindquist E.A."/>
            <person name="Lipzen A."/>
            <person name="Lundell T."/>
            <person name="Morin E."/>
            <person name="Murat C."/>
            <person name="Sun H."/>
            <person name="Tunlid A."/>
            <person name="Henrissat B."/>
            <person name="Grigoriev I.V."/>
            <person name="Hibbett D.S."/>
            <person name="Martin F."/>
            <person name="Nordberg H.P."/>
            <person name="Cantor M.N."/>
            <person name="Hua S.X."/>
        </authorList>
    </citation>
    <scope>NUCLEOTIDE SEQUENCE [LARGE SCALE GENOMIC DNA]</scope>
    <source>
        <strain evidence="9 10">F 1598</strain>
    </source>
</reference>
<dbReference type="FunFam" id="3.10.50.40:FF:000006">
    <property type="entry name" value="Peptidyl-prolyl cis-trans isomerase"/>
    <property type="match status" value="1"/>
</dbReference>
<dbReference type="InterPro" id="IPR001179">
    <property type="entry name" value="PPIase_FKBP_dom"/>
</dbReference>
<dbReference type="EMBL" id="KN832970">
    <property type="protein sequence ID" value="KIM92070.1"/>
    <property type="molecule type" value="Genomic_DNA"/>
</dbReference>
<dbReference type="PIRSF" id="PIRSF001473">
    <property type="entry name" value="FK506-bp_FPR3"/>
    <property type="match status" value="1"/>
</dbReference>
<dbReference type="InParanoid" id="A0A0C3G758"/>
<feature type="compositionally biased region" description="Basic and acidic residues" evidence="7">
    <location>
        <begin position="224"/>
        <end position="259"/>
    </location>
</feature>
<dbReference type="PROSITE" id="PS50059">
    <property type="entry name" value="FKBP_PPIASE"/>
    <property type="match status" value="1"/>
</dbReference>
<dbReference type="InterPro" id="IPR041232">
    <property type="entry name" value="NPL"/>
</dbReference>
<feature type="region of interest" description="Disordered" evidence="7">
    <location>
        <begin position="157"/>
        <end position="259"/>
    </location>
</feature>
<dbReference type="Gene3D" id="3.10.50.40">
    <property type="match status" value="1"/>
</dbReference>
<name>A0A0C3G758_PILCF</name>
<gene>
    <name evidence="9" type="ORF">PILCRDRAFT_111087</name>
</gene>
<evidence type="ECO:0000256" key="2">
    <source>
        <dbReference type="ARBA" id="ARBA00007838"/>
    </source>
</evidence>
<feature type="domain" description="PPIase FKBP-type" evidence="8">
    <location>
        <begin position="285"/>
        <end position="371"/>
    </location>
</feature>
<feature type="compositionally biased region" description="Acidic residues" evidence="7">
    <location>
        <begin position="157"/>
        <end position="174"/>
    </location>
</feature>
<dbReference type="SUPFAM" id="SSF54534">
    <property type="entry name" value="FKBP-like"/>
    <property type="match status" value="1"/>
</dbReference>
<dbReference type="HOGENOM" id="CLU_022297_3_0_1"/>
<evidence type="ECO:0000259" key="8">
    <source>
        <dbReference type="PROSITE" id="PS50059"/>
    </source>
</evidence>
<reference evidence="10" key="2">
    <citation type="submission" date="2015-01" db="EMBL/GenBank/DDBJ databases">
        <title>Evolutionary Origins and Diversification of the Mycorrhizal Mutualists.</title>
        <authorList>
            <consortium name="DOE Joint Genome Institute"/>
            <consortium name="Mycorrhizal Genomics Consortium"/>
            <person name="Kohler A."/>
            <person name="Kuo A."/>
            <person name="Nagy L.G."/>
            <person name="Floudas D."/>
            <person name="Copeland A."/>
            <person name="Barry K.W."/>
            <person name="Cichocki N."/>
            <person name="Veneault-Fourrey C."/>
            <person name="LaButti K."/>
            <person name="Lindquist E.A."/>
            <person name="Lipzen A."/>
            <person name="Lundell T."/>
            <person name="Morin E."/>
            <person name="Murat C."/>
            <person name="Riley R."/>
            <person name="Ohm R."/>
            <person name="Sun H."/>
            <person name="Tunlid A."/>
            <person name="Henrissat B."/>
            <person name="Grigoriev I.V."/>
            <person name="Hibbett D.S."/>
            <person name="Martin F."/>
        </authorList>
    </citation>
    <scope>NUCLEOTIDE SEQUENCE [LARGE SCALE GENOMIC DNA]</scope>
    <source>
        <strain evidence="10">F 1598</strain>
    </source>
</reference>
<dbReference type="GO" id="GO:0005730">
    <property type="term" value="C:nucleolus"/>
    <property type="evidence" value="ECO:0007669"/>
    <property type="project" value="TreeGrafter"/>
</dbReference>
<comment type="catalytic activity">
    <reaction evidence="1 5 6">
        <text>[protein]-peptidylproline (omega=180) = [protein]-peptidylproline (omega=0)</text>
        <dbReference type="Rhea" id="RHEA:16237"/>
        <dbReference type="Rhea" id="RHEA-COMP:10747"/>
        <dbReference type="Rhea" id="RHEA-COMP:10748"/>
        <dbReference type="ChEBI" id="CHEBI:83833"/>
        <dbReference type="ChEBI" id="CHEBI:83834"/>
        <dbReference type="EC" id="5.2.1.8"/>
    </reaction>
</comment>
<keyword evidence="10" id="KW-1185">Reference proteome</keyword>
<dbReference type="GO" id="GO:0003755">
    <property type="term" value="F:peptidyl-prolyl cis-trans isomerase activity"/>
    <property type="evidence" value="ECO:0007669"/>
    <property type="project" value="UniProtKB-KW"/>
</dbReference>
<dbReference type="OrthoDB" id="77911at2759"/>
<evidence type="ECO:0000256" key="5">
    <source>
        <dbReference type="PIRNR" id="PIRNR001473"/>
    </source>
</evidence>
<dbReference type="PANTHER" id="PTHR43811:SF19">
    <property type="entry name" value="39 KDA FK506-BINDING NUCLEAR PROTEIN"/>
    <property type="match status" value="1"/>
</dbReference>
<evidence type="ECO:0000256" key="7">
    <source>
        <dbReference type="SAM" id="MobiDB-lite"/>
    </source>
</evidence>
<evidence type="ECO:0000313" key="10">
    <source>
        <dbReference type="Proteomes" id="UP000054166"/>
    </source>
</evidence>
<dbReference type="InterPro" id="IPR046357">
    <property type="entry name" value="PPIase_dom_sf"/>
</dbReference>
<dbReference type="FunCoup" id="A0A0C3G758">
    <property type="interactions" value="44"/>
</dbReference>
<dbReference type="EC" id="5.2.1.8" evidence="5"/>
<dbReference type="Proteomes" id="UP000054166">
    <property type="component" value="Unassembled WGS sequence"/>
</dbReference>
<dbReference type="InterPro" id="IPR023566">
    <property type="entry name" value="PPIase_Fpr3/Fpr4-like"/>
</dbReference>
<sequence>MSPVAIALWSIALKPSKEPLSFIPQSDLRITNIALGDELADASGRTSVKLTYQTPIKLDDEDEDDEESAEPISTTVLGSLTPGKIEQATVDLVLEEDEEYLFEIVGKNTIFLTGNYIDQVPPDNVPYNGDSEDDMDEEAYDLRDVSSDVEVNPDEVEFDSDADDADRFEEIDDKVDEKGASASLKRPRDSDAMDTESLSKSAQKKLNKKLKAEGGKAIAAGSGDEEKKSKKEKKEKAKHKKDESEEAKTGVEGGEKTKKGDAKLLEGGIKVVDAKPGTGVQAKKGNTVSMRYIGKLASGKIFDQNVKGKPFTFRLGRGEVIKGWDIGVAGMQVGGERLLTIPAAMAYGNKVNGDIPPNSTLTFEAKLLGIK</sequence>
<evidence type="ECO:0000313" key="9">
    <source>
        <dbReference type="EMBL" id="KIM92070.1"/>
    </source>
</evidence>
<accession>A0A0C3G758</accession>
<comment type="similarity">
    <text evidence="2">Belongs to the FKBP-type PPIase family. FKBP3/4 subfamily.</text>
</comment>
<dbReference type="Gene3D" id="2.60.120.340">
    <property type="entry name" value="Nucleoplasmin core domain"/>
    <property type="match status" value="1"/>
</dbReference>
<organism evidence="9 10">
    <name type="scientific">Piloderma croceum (strain F 1598)</name>
    <dbReference type="NCBI Taxonomy" id="765440"/>
    <lineage>
        <taxon>Eukaryota</taxon>
        <taxon>Fungi</taxon>
        <taxon>Dikarya</taxon>
        <taxon>Basidiomycota</taxon>
        <taxon>Agaricomycotina</taxon>
        <taxon>Agaricomycetes</taxon>
        <taxon>Agaricomycetidae</taxon>
        <taxon>Atheliales</taxon>
        <taxon>Atheliaceae</taxon>
        <taxon>Piloderma</taxon>
    </lineage>
</organism>